<proteinExistence type="predicted"/>
<evidence type="ECO:0000313" key="2">
    <source>
        <dbReference type="EMBL" id="KAK6939295.1"/>
    </source>
</evidence>
<sequence length="244" mass="27758">MEKPNRTRSNLLKFLPKSLTLQFSPGRENACNKLRSHVNHGRGFSGPIITMIPAEIRRKSRSGRFDSQEPTSPKVSCMGQIKHKKKVCRTRSSKTKSRRVLPDKEPKQPPLVSSSKEIKRQKSGIRRIFGRGKREKKKSEFFDDQKKSQVPTTAPSLGQMRRYASGRDTLANFDWMAQLGSDEERRDDDGSEEEEEREILIPFSAPILIGGGSVASEPRKEVNIWKRRTMDPPKPLDLDTINSA</sequence>
<evidence type="ECO:0000256" key="1">
    <source>
        <dbReference type="SAM" id="MobiDB-lite"/>
    </source>
</evidence>
<dbReference type="EMBL" id="JBAMMX010000005">
    <property type="protein sequence ID" value="KAK6939295.1"/>
    <property type="molecule type" value="Genomic_DNA"/>
</dbReference>
<protein>
    <submittedName>
        <fullName evidence="2">Uncharacterized protein</fullName>
    </submittedName>
</protein>
<accession>A0AAN8VSB0</accession>
<organism evidence="2 3">
    <name type="scientific">Dillenia turbinata</name>
    <dbReference type="NCBI Taxonomy" id="194707"/>
    <lineage>
        <taxon>Eukaryota</taxon>
        <taxon>Viridiplantae</taxon>
        <taxon>Streptophyta</taxon>
        <taxon>Embryophyta</taxon>
        <taxon>Tracheophyta</taxon>
        <taxon>Spermatophyta</taxon>
        <taxon>Magnoliopsida</taxon>
        <taxon>eudicotyledons</taxon>
        <taxon>Gunneridae</taxon>
        <taxon>Pentapetalae</taxon>
        <taxon>Dilleniales</taxon>
        <taxon>Dilleniaceae</taxon>
        <taxon>Dillenia</taxon>
    </lineage>
</organism>
<feature type="compositionally biased region" description="Basic residues" evidence="1">
    <location>
        <begin position="119"/>
        <end position="136"/>
    </location>
</feature>
<comment type="caution">
    <text evidence="2">The sequence shown here is derived from an EMBL/GenBank/DDBJ whole genome shotgun (WGS) entry which is preliminary data.</text>
</comment>
<name>A0AAN8VSB0_9MAGN</name>
<dbReference type="PANTHER" id="PTHR34779">
    <property type="entry name" value="OS09G0542900 PROTEIN"/>
    <property type="match status" value="1"/>
</dbReference>
<feature type="region of interest" description="Disordered" evidence="1">
    <location>
        <begin position="60"/>
        <end position="158"/>
    </location>
</feature>
<evidence type="ECO:0000313" key="3">
    <source>
        <dbReference type="Proteomes" id="UP001370490"/>
    </source>
</evidence>
<gene>
    <name evidence="2" type="ORF">RJ641_028826</name>
</gene>
<dbReference type="InterPro" id="IPR038796">
    <property type="entry name" value="At1g76070-like"/>
</dbReference>
<dbReference type="PANTHER" id="PTHR34779:SF1">
    <property type="entry name" value="OS09G0542900 PROTEIN"/>
    <property type="match status" value="1"/>
</dbReference>
<keyword evidence="3" id="KW-1185">Reference proteome</keyword>
<feature type="compositionally biased region" description="Basic residues" evidence="1">
    <location>
        <begin position="81"/>
        <end position="99"/>
    </location>
</feature>
<feature type="region of interest" description="Disordered" evidence="1">
    <location>
        <begin position="178"/>
        <end position="197"/>
    </location>
</feature>
<dbReference type="Proteomes" id="UP001370490">
    <property type="component" value="Unassembled WGS sequence"/>
</dbReference>
<dbReference type="AlphaFoldDB" id="A0AAN8VSB0"/>
<reference evidence="2 3" key="1">
    <citation type="submission" date="2023-12" db="EMBL/GenBank/DDBJ databases">
        <title>A high-quality genome assembly for Dillenia turbinata (Dilleniales).</title>
        <authorList>
            <person name="Chanderbali A."/>
        </authorList>
    </citation>
    <scope>NUCLEOTIDE SEQUENCE [LARGE SCALE GENOMIC DNA]</scope>
    <source>
        <strain evidence="2">LSX21</strain>
        <tissue evidence="2">Leaf</tissue>
    </source>
</reference>
<feature type="compositionally biased region" description="Basic and acidic residues" evidence="1">
    <location>
        <begin position="137"/>
        <end position="147"/>
    </location>
</feature>